<sequence length="145" mass="16518">MAVVVPGFEEHEWAEDELQVLTDRGLTTIATHLDRFGRVRVAVDQNEQRWALKAVDYGSSELGHIQRLLDDPSPLNHTIPASLVPCKNAVIILMPRLHEVCEMKWQSLHEILECIGQMIEGALYMQDEMLSHFVRIFLFIISPAS</sequence>
<organism evidence="1 2">
    <name type="scientific">Hermanssonia centrifuga</name>
    <dbReference type="NCBI Taxonomy" id="98765"/>
    <lineage>
        <taxon>Eukaryota</taxon>
        <taxon>Fungi</taxon>
        <taxon>Dikarya</taxon>
        <taxon>Basidiomycota</taxon>
        <taxon>Agaricomycotina</taxon>
        <taxon>Agaricomycetes</taxon>
        <taxon>Polyporales</taxon>
        <taxon>Meruliaceae</taxon>
        <taxon>Hermanssonia</taxon>
    </lineage>
</organism>
<dbReference type="Proteomes" id="UP000309038">
    <property type="component" value="Unassembled WGS sequence"/>
</dbReference>
<accession>A0A4S4KJR0</accession>
<keyword evidence="2" id="KW-1185">Reference proteome</keyword>
<name>A0A4S4KJR0_9APHY</name>
<gene>
    <name evidence="1" type="ORF">EW026_g3554</name>
</gene>
<dbReference type="AlphaFoldDB" id="A0A4S4KJR0"/>
<reference evidence="1 2" key="1">
    <citation type="submission" date="2019-02" db="EMBL/GenBank/DDBJ databases">
        <title>Genome sequencing of the rare red list fungi Phlebia centrifuga.</title>
        <authorList>
            <person name="Buettner E."/>
            <person name="Kellner H."/>
        </authorList>
    </citation>
    <scope>NUCLEOTIDE SEQUENCE [LARGE SCALE GENOMIC DNA]</scope>
    <source>
        <strain evidence="1 2">DSM 108282</strain>
    </source>
</reference>
<comment type="caution">
    <text evidence="1">The sequence shown here is derived from an EMBL/GenBank/DDBJ whole genome shotgun (WGS) entry which is preliminary data.</text>
</comment>
<proteinExistence type="predicted"/>
<evidence type="ECO:0000313" key="2">
    <source>
        <dbReference type="Proteomes" id="UP000309038"/>
    </source>
</evidence>
<evidence type="ECO:0000313" key="1">
    <source>
        <dbReference type="EMBL" id="THG98655.1"/>
    </source>
</evidence>
<dbReference type="EMBL" id="SGPJ01000109">
    <property type="protein sequence ID" value="THG98655.1"/>
    <property type="molecule type" value="Genomic_DNA"/>
</dbReference>
<evidence type="ECO:0008006" key="3">
    <source>
        <dbReference type="Google" id="ProtNLM"/>
    </source>
</evidence>
<protein>
    <recommendedName>
        <fullName evidence="3">Protein kinase domain-containing protein</fullName>
    </recommendedName>
</protein>